<name>A0A0M0JQU4_9EUKA</name>
<feature type="transmembrane region" description="Helical" evidence="1">
    <location>
        <begin position="265"/>
        <end position="284"/>
    </location>
</feature>
<feature type="transmembrane region" description="Helical" evidence="1">
    <location>
        <begin position="187"/>
        <end position="211"/>
    </location>
</feature>
<feature type="transmembrane region" description="Helical" evidence="1">
    <location>
        <begin position="80"/>
        <end position="105"/>
    </location>
</feature>
<keyword evidence="1" id="KW-0472">Membrane</keyword>
<keyword evidence="3" id="KW-1185">Reference proteome</keyword>
<evidence type="ECO:0000256" key="1">
    <source>
        <dbReference type="SAM" id="Phobius"/>
    </source>
</evidence>
<evidence type="ECO:0000313" key="2">
    <source>
        <dbReference type="EMBL" id="KOO28682.1"/>
    </source>
</evidence>
<feature type="transmembrane region" description="Helical" evidence="1">
    <location>
        <begin position="125"/>
        <end position="148"/>
    </location>
</feature>
<keyword evidence="1" id="KW-1133">Transmembrane helix</keyword>
<dbReference type="Proteomes" id="UP000037460">
    <property type="component" value="Unassembled WGS sequence"/>
</dbReference>
<dbReference type="GO" id="GO:0016020">
    <property type="term" value="C:membrane"/>
    <property type="evidence" value="ECO:0007669"/>
    <property type="project" value="TreeGrafter"/>
</dbReference>
<dbReference type="EMBL" id="JWZX01002529">
    <property type="protein sequence ID" value="KOO28682.1"/>
    <property type="molecule type" value="Genomic_DNA"/>
</dbReference>
<feature type="transmembrane region" description="Helical" evidence="1">
    <location>
        <begin position="231"/>
        <end position="253"/>
    </location>
</feature>
<comment type="caution">
    <text evidence="2">The sequence shown here is derived from an EMBL/GenBank/DDBJ whole genome shotgun (WGS) entry which is preliminary data.</text>
</comment>
<proteinExistence type="predicted"/>
<feature type="transmembrane region" description="Helical" evidence="1">
    <location>
        <begin position="37"/>
        <end position="59"/>
    </location>
</feature>
<sequence>MFVLLITALIKYANVPDDIPARLAAARLPELVPPSSLLYLRVFMLAINLWAIVLKLQMIEDKVIFHSPESQLPRRVEIRLSGFMWCSFFTFQAWALQTFYLAGALASSMSAVYGTPDLGARLPVALWFAFEVSFAVAVLTSFIVKYVLIPRKVQNGASVAGFFGLPDLLMHNCNTLFMALELLFADLPVLLSHFPLAALWGLFYVVFSWGWLARHGVCWYEFLDPSLPKAIVMHSVVLGVLGVFFAIGAALAAGAATISSPYVRIALVLVGVASVARTGLITGIPEPPVGAKKE</sequence>
<keyword evidence="1" id="KW-0812">Transmembrane</keyword>
<evidence type="ECO:0000313" key="3">
    <source>
        <dbReference type="Proteomes" id="UP000037460"/>
    </source>
</evidence>
<dbReference type="PANTHER" id="PTHR12242">
    <property type="entry name" value="OS02G0130600 PROTEIN-RELATED"/>
    <property type="match status" value="1"/>
</dbReference>
<accession>A0A0M0JQU4</accession>
<dbReference type="AlphaFoldDB" id="A0A0M0JQU4"/>
<reference evidence="3" key="1">
    <citation type="journal article" date="2015" name="PLoS Genet.">
        <title>Genome Sequence and Transcriptome Analyses of Chrysochromulina tobin: Metabolic Tools for Enhanced Algal Fitness in the Prominent Order Prymnesiales (Haptophyceae).</title>
        <authorList>
            <person name="Hovde B.T."/>
            <person name="Deodato C.R."/>
            <person name="Hunsperger H.M."/>
            <person name="Ryken S.A."/>
            <person name="Yost W."/>
            <person name="Jha R.K."/>
            <person name="Patterson J."/>
            <person name="Monnat R.J. Jr."/>
            <person name="Barlow S.B."/>
            <person name="Starkenburg S.R."/>
            <person name="Cattolico R.A."/>
        </authorList>
    </citation>
    <scope>NUCLEOTIDE SEQUENCE</scope>
    <source>
        <strain evidence="3">CCMP291</strain>
    </source>
</reference>
<dbReference type="OrthoDB" id="2103587at2759"/>
<organism evidence="2 3">
    <name type="scientific">Chrysochromulina tobinii</name>
    <dbReference type="NCBI Taxonomy" id="1460289"/>
    <lineage>
        <taxon>Eukaryota</taxon>
        <taxon>Haptista</taxon>
        <taxon>Haptophyta</taxon>
        <taxon>Prymnesiophyceae</taxon>
        <taxon>Prymnesiales</taxon>
        <taxon>Chrysochromulinaceae</taxon>
        <taxon>Chrysochromulina</taxon>
    </lineage>
</organism>
<gene>
    <name evidence="2" type="ORF">Ctob_007434</name>
</gene>
<protein>
    <submittedName>
        <fullName evidence="2">Uncharacterized protein</fullName>
    </submittedName>
</protein>